<protein>
    <submittedName>
        <fullName evidence="2">Uncharacterized protein</fullName>
    </submittedName>
</protein>
<evidence type="ECO:0000256" key="1">
    <source>
        <dbReference type="SAM" id="MobiDB-lite"/>
    </source>
</evidence>
<comment type="caution">
    <text evidence="2">The sequence shown here is derived from an EMBL/GenBank/DDBJ whole genome shotgun (WGS) entry which is preliminary data.</text>
</comment>
<gene>
    <name evidence="2" type="ORF">WUBG_16243</name>
</gene>
<feature type="region of interest" description="Disordered" evidence="1">
    <location>
        <begin position="1"/>
        <end position="41"/>
    </location>
</feature>
<evidence type="ECO:0000313" key="3">
    <source>
        <dbReference type="Proteomes" id="UP000004810"/>
    </source>
</evidence>
<feature type="compositionally biased region" description="Polar residues" evidence="1">
    <location>
        <begin position="7"/>
        <end position="19"/>
    </location>
</feature>
<dbReference type="AlphaFoldDB" id="J9EBS1"/>
<evidence type="ECO:0000313" key="2">
    <source>
        <dbReference type="EMBL" id="EJW72849.1"/>
    </source>
</evidence>
<proteinExistence type="predicted"/>
<reference evidence="3" key="1">
    <citation type="submission" date="2012-08" db="EMBL/GenBank/DDBJ databases">
        <title>The Genome Sequence of Wuchereria bancrofti.</title>
        <authorList>
            <person name="Nutman T.B."/>
            <person name="Fink D.L."/>
            <person name="Russ C."/>
            <person name="Young S."/>
            <person name="Zeng Q."/>
            <person name="Koehrsen M."/>
            <person name="Alvarado L."/>
            <person name="Berlin A."/>
            <person name="Chapman S.B."/>
            <person name="Chen Z."/>
            <person name="Freedman E."/>
            <person name="Gellesch M."/>
            <person name="Goldberg J."/>
            <person name="Griggs A."/>
            <person name="Gujja S."/>
            <person name="Heilman E.R."/>
            <person name="Heiman D."/>
            <person name="Hepburn T."/>
            <person name="Howarth C."/>
            <person name="Jen D."/>
            <person name="Larson L."/>
            <person name="Lewis B."/>
            <person name="Mehta T."/>
            <person name="Park D."/>
            <person name="Pearson M."/>
            <person name="Roberts A."/>
            <person name="Saif S."/>
            <person name="Shea T."/>
            <person name="Shenoy N."/>
            <person name="Sisk P."/>
            <person name="Stolte C."/>
            <person name="Sykes S."/>
            <person name="Walk T."/>
            <person name="White J."/>
            <person name="Yandava C."/>
            <person name="Haas B."/>
            <person name="Henn M.R."/>
            <person name="Nusbaum C."/>
            <person name="Birren B."/>
        </authorList>
    </citation>
    <scope>NUCLEOTIDE SEQUENCE [LARGE SCALE GENOMIC DNA]</scope>
    <source>
        <strain evidence="3">NA</strain>
    </source>
</reference>
<accession>J9EBS1</accession>
<feature type="compositionally biased region" description="Acidic residues" evidence="1">
    <location>
        <begin position="20"/>
        <end position="39"/>
    </location>
</feature>
<organism evidence="2 3">
    <name type="scientific">Wuchereria bancrofti</name>
    <dbReference type="NCBI Taxonomy" id="6293"/>
    <lineage>
        <taxon>Eukaryota</taxon>
        <taxon>Metazoa</taxon>
        <taxon>Ecdysozoa</taxon>
        <taxon>Nematoda</taxon>
        <taxon>Chromadorea</taxon>
        <taxon>Rhabditida</taxon>
        <taxon>Spirurina</taxon>
        <taxon>Spiruromorpha</taxon>
        <taxon>Filarioidea</taxon>
        <taxon>Onchocercidae</taxon>
        <taxon>Wuchereria</taxon>
    </lineage>
</organism>
<name>J9EBS1_WUCBA</name>
<dbReference type="EMBL" id="ADBV01015249">
    <property type="protein sequence ID" value="EJW72849.1"/>
    <property type="molecule type" value="Genomic_DNA"/>
</dbReference>
<sequence>MVIRNSIYKNSNYDSSCSDETNDMDDNDESEIDSDEDSEAGEKCKWNTLQNSLLNFKPRVLGILKLINHPYPSLGQHFLNSEFTLLADFILANRNANELCTYVSACIIKMM</sequence>
<dbReference type="Proteomes" id="UP000004810">
    <property type="component" value="Unassembled WGS sequence"/>
</dbReference>